<organism evidence="3 4">
    <name type="scientific">Podospora didyma</name>
    <dbReference type="NCBI Taxonomy" id="330526"/>
    <lineage>
        <taxon>Eukaryota</taxon>
        <taxon>Fungi</taxon>
        <taxon>Dikarya</taxon>
        <taxon>Ascomycota</taxon>
        <taxon>Pezizomycotina</taxon>
        <taxon>Sordariomycetes</taxon>
        <taxon>Sordariomycetidae</taxon>
        <taxon>Sordariales</taxon>
        <taxon>Podosporaceae</taxon>
        <taxon>Podospora</taxon>
    </lineage>
</organism>
<keyword evidence="4" id="KW-1185">Reference proteome</keyword>
<reference evidence="3" key="2">
    <citation type="submission" date="2023-06" db="EMBL/GenBank/DDBJ databases">
        <authorList>
            <consortium name="Lawrence Berkeley National Laboratory"/>
            <person name="Haridas S."/>
            <person name="Hensen N."/>
            <person name="Bonometti L."/>
            <person name="Westerberg I."/>
            <person name="Brannstrom I.O."/>
            <person name="Guillou S."/>
            <person name="Cros-Aarteil S."/>
            <person name="Calhoun S."/>
            <person name="Kuo A."/>
            <person name="Mondo S."/>
            <person name="Pangilinan J."/>
            <person name="Riley R."/>
            <person name="LaButti K."/>
            <person name="Andreopoulos B."/>
            <person name="Lipzen A."/>
            <person name="Chen C."/>
            <person name="Yanf M."/>
            <person name="Daum C."/>
            <person name="Ng V."/>
            <person name="Clum A."/>
            <person name="Steindorff A."/>
            <person name="Ohm R."/>
            <person name="Martin F."/>
            <person name="Silar P."/>
            <person name="Natvig D."/>
            <person name="Lalanne C."/>
            <person name="Gautier V."/>
            <person name="Ament-velasquez S.L."/>
            <person name="Kruys A."/>
            <person name="Hutchinson M.I."/>
            <person name="Powell A.J."/>
            <person name="Barry K."/>
            <person name="Miller A.N."/>
            <person name="Grigoriev I.V."/>
            <person name="Debuchy R."/>
            <person name="Gladieux P."/>
            <person name="Thoren M.H."/>
            <person name="Johannesson H."/>
        </authorList>
    </citation>
    <scope>NUCLEOTIDE SEQUENCE</scope>
    <source>
        <strain evidence="3">CBS 232.78</strain>
    </source>
</reference>
<protein>
    <submittedName>
        <fullName evidence="3">Uncharacterized protein</fullName>
    </submittedName>
</protein>
<feature type="region of interest" description="Disordered" evidence="1">
    <location>
        <begin position="112"/>
        <end position="195"/>
    </location>
</feature>
<proteinExistence type="predicted"/>
<gene>
    <name evidence="3" type="ORF">B0H63DRAFT_134556</name>
</gene>
<keyword evidence="2" id="KW-0472">Membrane</keyword>
<keyword evidence="2" id="KW-1133">Transmembrane helix</keyword>
<feature type="compositionally biased region" description="Low complexity" evidence="1">
    <location>
        <begin position="157"/>
        <end position="168"/>
    </location>
</feature>
<evidence type="ECO:0000256" key="1">
    <source>
        <dbReference type="SAM" id="MobiDB-lite"/>
    </source>
</evidence>
<feature type="region of interest" description="Disordered" evidence="1">
    <location>
        <begin position="63"/>
        <end position="85"/>
    </location>
</feature>
<dbReference type="EMBL" id="JAULSW010000002">
    <property type="protein sequence ID" value="KAK3391273.1"/>
    <property type="molecule type" value="Genomic_DNA"/>
</dbReference>
<evidence type="ECO:0000313" key="3">
    <source>
        <dbReference type="EMBL" id="KAK3391273.1"/>
    </source>
</evidence>
<keyword evidence="2" id="KW-0812">Transmembrane</keyword>
<comment type="caution">
    <text evidence="3">The sequence shown here is derived from an EMBL/GenBank/DDBJ whole genome shotgun (WGS) entry which is preliminary data.</text>
</comment>
<evidence type="ECO:0000256" key="2">
    <source>
        <dbReference type="SAM" id="Phobius"/>
    </source>
</evidence>
<feature type="compositionally biased region" description="Polar residues" evidence="1">
    <location>
        <begin position="68"/>
        <end position="82"/>
    </location>
</feature>
<reference evidence="3" key="1">
    <citation type="journal article" date="2023" name="Mol. Phylogenet. Evol.">
        <title>Genome-scale phylogeny and comparative genomics of the fungal order Sordariales.</title>
        <authorList>
            <person name="Hensen N."/>
            <person name="Bonometti L."/>
            <person name="Westerberg I."/>
            <person name="Brannstrom I.O."/>
            <person name="Guillou S."/>
            <person name="Cros-Aarteil S."/>
            <person name="Calhoun S."/>
            <person name="Haridas S."/>
            <person name="Kuo A."/>
            <person name="Mondo S."/>
            <person name="Pangilinan J."/>
            <person name="Riley R."/>
            <person name="LaButti K."/>
            <person name="Andreopoulos B."/>
            <person name="Lipzen A."/>
            <person name="Chen C."/>
            <person name="Yan M."/>
            <person name="Daum C."/>
            <person name="Ng V."/>
            <person name="Clum A."/>
            <person name="Steindorff A."/>
            <person name="Ohm R.A."/>
            <person name="Martin F."/>
            <person name="Silar P."/>
            <person name="Natvig D.O."/>
            <person name="Lalanne C."/>
            <person name="Gautier V."/>
            <person name="Ament-Velasquez S.L."/>
            <person name="Kruys A."/>
            <person name="Hutchinson M.I."/>
            <person name="Powell A.J."/>
            <person name="Barry K."/>
            <person name="Miller A.N."/>
            <person name="Grigoriev I.V."/>
            <person name="Debuchy R."/>
            <person name="Gladieux P."/>
            <person name="Hiltunen Thoren M."/>
            <person name="Johannesson H."/>
        </authorList>
    </citation>
    <scope>NUCLEOTIDE SEQUENCE</scope>
    <source>
        <strain evidence="3">CBS 232.78</strain>
    </source>
</reference>
<evidence type="ECO:0000313" key="4">
    <source>
        <dbReference type="Proteomes" id="UP001285441"/>
    </source>
</evidence>
<dbReference type="Proteomes" id="UP001285441">
    <property type="component" value="Unassembled WGS sequence"/>
</dbReference>
<dbReference type="AlphaFoldDB" id="A0AAE0P0U9"/>
<feature type="compositionally biased region" description="Acidic residues" evidence="1">
    <location>
        <begin position="140"/>
        <end position="154"/>
    </location>
</feature>
<sequence length="229" mass="26069">MDATFRDLFGPYDCPKALVDEPAAFAHGVFDWVWLFIKWCGLSILVISTISFFAGARCPDCNEKRQQRTQSPPSETPQSEATQAAYDPVFEAEGEVERVHQEMEMDEMNTAAAANDEDEKQNHDVDGNNKDNEHYKDDKTNEDEDDYSTDDEDETTKPTFTPTSTTPSSTPPAPNHFAVPQRPTTDTNSTSRDRGDILPVRLWGHHYYNHRPRRSANVGTRTVWHTWDN</sequence>
<name>A0AAE0P0U9_9PEZI</name>
<accession>A0AAE0P0U9</accession>
<feature type="transmembrane region" description="Helical" evidence="2">
    <location>
        <begin position="32"/>
        <end position="56"/>
    </location>
</feature>
<feature type="compositionally biased region" description="Basic and acidic residues" evidence="1">
    <location>
        <begin position="120"/>
        <end position="139"/>
    </location>
</feature>